<feature type="transmembrane region" description="Helical" evidence="1">
    <location>
        <begin position="115"/>
        <end position="135"/>
    </location>
</feature>
<keyword evidence="1" id="KW-0812">Transmembrane</keyword>
<organism evidence="2 3">
    <name type="scientific">Mangrovicoccus algicola</name>
    <dbReference type="NCBI Taxonomy" id="2771008"/>
    <lineage>
        <taxon>Bacteria</taxon>
        <taxon>Pseudomonadati</taxon>
        <taxon>Pseudomonadota</taxon>
        <taxon>Alphaproteobacteria</taxon>
        <taxon>Rhodobacterales</taxon>
        <taxon>Paracoccaceae</taxon>
        <taxon>Mangrovicoccus</taxon>
    </lineage>
</organism>
<name>A0A8J6Z757_9RHOB</name>
<feature type="transmembrane region" description="Helical" evidence="1">
    <location>
        <begin position="141"/>
        <end position="167"/>
    </location>
</feature>
<dbReference type="GO" id="GO:0005886">
    <property type="term" value="C:plasma membrane"/>
    <property type="evidence" value="ECO:0007669"/>
    <property type="project" value="TreeGrafter"/>
</dbReference>
<reference evidence="2" key="1">
    <citation type="submission" date="2020-09" db="EMBL/GenBank/DDBJ databases">
        <title>A novel bacterium of genus Mangrovicoccus, isolated from South China Sea.</title>
        <authorList>
            <person name="Huang H."/>
            <person name="Mo K."/>
            <person name="Hu Y."/>
        </authorList>
    </citation>
    <scope>NUCLEOTIDE SEQUENCE</scope>
    <source>
        <strain evidence="2">HB182678</strain>
    </source>
</reference>
<evidence type="ECO:0000313" key="3">
    <source>
        <dbReference type="Proteomes" id="UP000609121"/>
    </source>
</evidence>
<dbReference type="InterPro" id="IPR052712">
    <property type="entry name" value="Acid_resist_chaperone_HdeD"/>
</dbReference>
<dbReference type="Pfam" id="PF03729">
    <property type="entry name" value="DUF308"/>
    <property type="match status" value="1"/>
</dbReference>
<accession>A0A8J6Z757</accession>
<dbReference type="InterPro" id="IPR005325">
    <property type="entry name" value="DUF308_memb"/>
</dbReference>
<proteinExistence type="predicted"/>
<dbReference type="PANTHER" id="PTHR34989">
    <property type="entry name" value="PROTEIN HDED"/>
    <property type="match status" value="1"/>
</dbReference>
<protein>
    <submittedName>
        <fullName evidence="2">DUF308 domain-containing protein</fullName>
    </submittedName>
</protein>
<comment type="caution">
    <text evidence="2">The sequence shown here is derived from an EMBL/GenBank/DDBJ whole genome shotgun (WGS) entry which is preliminary data.</text>
</comment>
<keyword evidence="1" id="KW-0472">Membrane</keyword>
<gene>
    <name evidence="2" type="ORF">ICN82_13285</name>
</gene>
<dbReference type="AlphaFoldDB" id="A0A8J6Z757"/>
<feature type="transmembrane region" description="Helical" evidence="1">
    <location>
        <begin position="61"/>
        <end position="79"/>
    </location>
</feature>
<dbReference type="EMBL" id="JACVXA010000040">
    <property type="protein sequence ID" value="MBE3639174.1"/>
    <property type="molecule type" value="Genomic_DNA"/>
</dbReference>
<dbReference type="RefSeq" id="WP_193183576.1">
    <property type="nucleotide sequence ID" value="NZ_JACVXA010000040.1"/>
</dbReference>
<sequence>MKTWLKWLLVGAASVAFGILALSNTVLASVSVTILTAILLVVAGVFQIIAGFTDQGIGNKVWNVLLGLLMLVLGISFWTNPLEGAVSLALLVTILIAAGGILRMVLAWQMRQTRYFWAMLVSGAVSILLAALIFADFQTLSVQILGIFLGIELCFNGFSLIVLAFFLRRHPEFLDRLKRR</sequence>
<dbReference type="Proteomes" id="UP000609121">
    <property type="component" value="Unassembled WGS sequence"/>
</dbReference>
<evidence type="ECO:0000313" key="2">
    <source>
        <dbReference type="EMBL" id="MBE3639174.1"/>
    </source>
</evidence>
<keyword evidence="1" id="KW-1133">Transmembrane helix</keyword>
<dbReference type="PANTHER" id="PTHR34989:SF1">
    <property type="entry name" value="PROTEIN HDED"/>
    <property type="match status" value="1"/>
</dbReference>
<feature type="transmembrane region" description="Helical" evidence="1">
    <location>
        <begin position="85"/>
        <end position="108"/>
    </location>
</feature>
<feature type="transmembrane region" description="Helical" evidence="1">
    <location>
        <begin position="31"/>
        <end position="49"/>
    </location>
</feature>
<evidence type="ECO:0000256" key="1">
    <source>
        <dbReference type="SAM" id="Phobius"/>
    </source>
</evidence>
<keyword evidence="3" id="KW-1185">Reference proteome</keyword>